<dbReference type="RefSeq" id="WP_188942533.1">
    <property type="nucleotide sequence ID" value="NZ_BMPN01000002.1"/>
</dbReference>
<evidence type="ECO:0000256" key="4">
    <source>
        <dbReference type="ARBA" id="ARBA00022729"/>
    </source>
</evidence>
<dbReference type="PRINTS" id="PR00741">
    <property type="entry name" value="GLHYDRLASE29"/>
</dbReference>
<evidence type="ECO:0000256" key="5">
    <source>
        <dbReference type="ARBA" id="ARBA00022801"/>
    </source>
</evidence>
<dbReference type="InterPro" id="IPR017853">
    <property type="entry name" value="GH"/>
</dbReference>
<dbReference type="Pfam" id="PF01120">
    <property type="entry name" value="Alpha_L_fucos"/>
    <property type="match status" value="1"/>
</dbReference>
<dbReference type="Gene3D" id="2.60.40.1180">
    <property type="entry name" value="Golgi alpha-mannosidase II"/>
    <property type="match status" value="1"/>
</dbReference>
<comment type="similarity">
    <text evidence="2">Belongs to the glycosyl hydrolase 29 family.</text>
</comment>
<keyword evidence="6" id="KW-0326">Glycosidase</keyword>
<comment type="caution">
    <text evidence="8">The sequence shown here is derived from an EMBL/GenBank/DDBJ whole genome shotgun (WGS) entry which is preliminary data.</text>
</comment>
<evidence type="ECO:0000259" key="7">
    <source>
        <dbReference type="Pfam" id="PF01120"/>
    </source>
</evidence>
<name>A0ABQ2DB49_9BACI</name>
<dbReference type="PANTHER" id="PTHR10030:SF37">
    <property type="entry name" value="ALPHA-L-FUCOSIDASE-RELATED"/>
    <property type="match status" value="1"/>
</dbReference>
<feature type="domain" description="Glycoside hydrolase family 29 N-terminal" evidence="7">
    <location>
        <begin position="35"/>
        <end position="363"/>
    </location>
</feature>
<evidence type="ECO:0000313" key="8">
    <source>
        <dbReference type="EMBL" id="GGJ51976.1"/>
    </source>
</evidence>
<protein>
    <recommendedName>
        <fullName evidence="3">alpha-L-fucosidase</fullName>
        <ecNumber evidence="3">3.2.1.51</ecNumber>
    </recommendedName>
</protein>
<dbReference type="PANTHER" id="PTHR10030">
    <property type="entry name" value="ALPHA-L-FUCOSIDASE"/>
    <property type="match status" value="1"/>
</dbReference>
<dbReference type="InterPro" id="IPR000933">
    <property type="entry name" value="Glyco_hydro_29"/>
</dbReference>
<evidence type="ECO:0000256" key="1">
    <source>
        <dbReference type="ARBA" id="ARBA00004071"/>
    </source>
</evidence>
<evidence type="ECO:0000256" key="3">
    <source>
        <dbReference type="ARBA" id="ARBA00012662"/>
    </source>
</evidence>
<dbReference type="InterPro" id="IPR016286">
    <property type="entry name" value="FUC_metazoa-typ"/>
</dbReference>
<dbReference type="EC" id="3.2.1.51" evidence="3"/>
<dbReference type="InterPro" id="IPR013780">
    <property type="entry name" value="Glyco_hydro_b"/>
</dbReference>
<dbReference type="SUPFAM" id="SSF51445">
    <property type="entry name" value="(Trans)glycosidases"/>
    <property type="match status" value="1"/>
</dbReference>
<dbReference type="PIRSF" id="PIRSF001092">
    <property type="entry name" value="Alpha-L-fucosidase"/>
    <property type="match status" value="1"/>
</dbReference>
<proteinExistence type="inferred from homology"/>
<evidence type="ECO:0000256" key="2">
    <source>
        <dbReference type="ARBA" id="ARBA00007951"/>
    </source>
</evidence>
<dbReference type="Proteomes" id="UP000634435">
    <property type="component" value="Unassembled WGS sequence"/>
</dbReference>
<accession>A0ABQ2DB49</accession>
<organism evidence="8 9">
    <name type="scientific">Virgibacillus kapii</name>
    <dbReference type="NCBI Taxonomy" id="1638645"/>
    <lineage>
        <taxon>Bacteria</taxon>
        <taxon>Bacillati</taxon>
        <taxon>Bacillota</taxon>
        <taxon>Bacilli</taxon>
        <taxon>Bacillales</taxon>
        <taxon>Bacillaceae</taxon>
        <taxon>Virgibacillus</taxon>
    </lineage>
</organism>
<reference evidence="9" key="1">
    <citation type="journal article" date="2019" name="Int. J. Syst. Evol. Microbiol.">
        <title>The Global Catalogue of Microorganisms (GCM) 10K type strain sequencing project: providing services to taxonomists for standard genome sequencing and annotation.</title>
        <authorList>
            <consortium name="The Broad Institute Genomics Platform"/>
            <consortium name="The Broad Institute Genome Sequencing Center for Infectious Disease"/>
            <person name="Wu L."/>
            <person name="Ma J."/>
        </authorList>
    </citation>
    <scope>NUCLEOTIDE SEQUENCE [LARGE SCALE GENOMIC DNA]</scope>
    <source>
        <strain evidence="9">JCM 30071</strain>
    </source>
</reference>
<dbReference type="InterPro" id="IPR057739">
    <property type="entry name" value="Glyco_hydro_29_N"/>
</dbReference>
<sequence length="454" mass="53122">MKDETTNHVVEEGKHHYSAEESWIEPRDPKVLERLEWFKDQKLALMMHWGPYSQLGIVESWALSDDDAEWSREGIDWVADGEEFKRQYVNLNKTFNPIRFQPQIWADLAKRAGFKYVIFTTKHHDGFCMWDTKETNYRITAKDCPFHMHKYADICKHVFHAFRERGLGIAAYYSKADWHTPYYWSSGAEFGKKTWRGPSYDPKQYPRLWEKYVQFNHNQIMELMMYYGDIDILWLDAGWVGNDQQDICLGEVVEKARSVQPGLLTADRMMGGEFENYITPEQTIPDHPIQVPWESCITMGTSFSFKYEDTYKSTTEIIHTLIEVVAKGGNLALNVAPQPDGRLPEGAIKRMEELGQWLAIYGEAIYGTRICAPYYTNDFAFTRKDDITYCFRLSKQVGLDENEVLIPYEHLAQQVTLVGYEWNLDFKQINKGLKVTIPDQLNDKKTIVEVFRIR</sequence>
<evidence type="ECO:0000313" key="9">
    <source>
        <dbReference type="Proteomes" id="UP000634435"/>
    </source>
</evidence>
<comment type="function">
    <text evidence="1">Alpha-L-fucosidase is responsible for hydrolyzing the alpha-1,6-linked fucose joined to the reducing-end N-acetylglucosamine of the carbohydrate moieties of glycoproteins.</text>
</comment>
<evidence type="ECO:0000256" key="6">
    <source>
        <dbReference type="ARBA" id="ARBA00023295"/>
    </source>
</evidence>
<keyword evidence="9" id="KW-1185">Reference proteome</keyword>
<dbReference type="EMBL" id="BMPN01000002">
    <property type="protein sequence ID" value="GGJ51976.1"/>
    <property type="molecule type" value="Genomic_DNA"/>
</dbReference>
<keyword evidence="4" id="KW-0732">Signal</keyword>
<gene>
    <name evidence="8" type="ORF">GCM10007111_12640</name>
</gene>
<keyword evidence="5" id="KW-0378">Hydrolase</keyword>
<dbReference type="Gene3D" id="3.20.20.80">
    <property type="entry name" value="Glycosidases"/>
    <property type="match status" value="1"/>
</dbReference>
<dbReference type="SMART" id="SM00812">
    <property type="entry name" value="Alpha_L_fucos"/>
    <property type="match status" value="1"/>
</dbReference>